<feature type="transmembrane region" description="Helical" evidence="1">
    <location>
        <begin position="29"/>
        <end position="49"/>
    </location>
</feature>
<organism evidence="2 3">
    <name type="scientific">Paraburkholderia denitrificans</name>
    <dbReference type="NCBI Taxonomy" id="694025"/>
    <lineage>
        <taxon>Bacteria</taxon>
        <taxon>Pseudomonadati</taxon>
        <taxon>Pseudomonadota</taxon>
        <taxon>Betaproteobacteria</taxon>
        <taxon>Burkholderiales</taxon>
        <taxon>Burkholderiaceae</taxon>
        <taxon>Paraburkholderia</taxon>
    </lineage>
</organism>
<keyword evidence="1" id="KW-0472">Membrane</keyword>
<accession>A0ABW0JFF4</accession>
<name>A0ABW0JFF4_9BURK</name>
<gene>
    <name evidence="2" type="ORF">ACFPTO_24565</name>
</gene>
<comment type="caution">
    <text evidence="2">The sequence shown here is derived from an EMBL/GenBank/DDBJ whole genome shotgun (WGS) entry which is preliminary data.</text>
</comment>
<sequence>AWWLCAYLPVMALLSLIGSKEFGGANVLPYGWDMLVVALVALAFYYWGVNSGYRTPYLKEREEHDEVLEGIAMH</sequence>
<proteinExistence type="predicted"/>
<dbReference type="InterPro" id="IPR052962">
    <property type="entry name" value="AA_Transporter_AGT"/>
</dbReference>
<reference evidence="3" key="1">
    <citation type="journal article" date="2019" name="Int. J. Syst. Evol. Microbiol.">
        <title>The Global Catalogue of Microorganisms (GCM) 10K type strain sequencing project: providing services to taxonomists for standard genome sequencing and annotation.</title>
        <authorList>
            <consortium name="The Broad Institute Genomics Platform"/>
            <consortium name="The Broad Institute Genome Sequencing Center for Infectious Disease"/>
            <person name="Wu L."/>
            <person name="Ma J."/>
        </authorList>
    </citation>
    <scope>NUCLEOTIDE SEQUENCE [LARGE SCALE GENOMIC DNA]</scope>
    <source>
        <strain evidence="3">CCUG 56042</strain>
    </source>
</reference>
<dbReference type="PANTHER" id="PTHR47547">
    <property type="match status" value="1"/>
</dbReference>
<evidence type="ECO:0000313" key="3">
    <source>
        <dbReference type="Proteomes" id="UP001596103"/>
    </source>
</evidence>
<keyword evidence="1" id="KW-1133">Transmembrane helix</keyword>
<keyword evidence="3" id="KW-1185">Reference proteome</keyword>
<evidence type="ECO:0000256" key="1">
    <source>
        <dbReference type="SAM" id="Phobius"/>
    </source>
</evidence>
<dbReference type="PANTHER" id="PTHR47547:SF1">
    <property type="entry name" value="ASPARTATE-PROTON SYMPORTER"/>
    <property type="match status" value="1"/>
</dbReference>
<evidence type="ECO:0000313" key="2">
    <source>
        <dbReference type="EMBL" id="MFC5431942.1"/>
    </source>
</evidence>
<dbReference type="Proteomes" id="UP001596103">
    <property type="component" value="Unassembled WGS sequence"/>
</dbReference>
<feature type="non-terminal residue" evidence="2">
    <location>
        <position position="1"/>
    </location>
</feature>
<dbReference type="EMBL" id="JBHSMP010000043">
    <property type="protein sequence ID" value="MFC5431942.1"/>
    <property type="molecule type" value="Genomic_DNA"/>
</dbReference>
<keyword evidence="1" id="KW-0812">Transmembrane</keyword>
<protein>
    <submittedName>
        <fullName evidence="2">Amino acid:proton symporter</fullName>
    </submittedName>
</protein>